<dbReference type="RefSeq" id="WP_150796620.1">
    <property type="nucleotide sequence ID" value="NZ_CABVHU010000001.1"/>
</dbReference>
<name>A0A5E7AMA7_PSEFL</name>
<feature type="region of interest" description="Disordered" evidence="1">
    <location>
        <begin position="21"/>
        <end position="55"/>
    </location>
</feature>
<gene>
    <name evidence="2" type="ORF">PS833_00721</name>
</gene>
<accession>A0A5E7AMA7</accession>
<dbReference type="Proteomes" id="UP000409037">
    <property type="component" value="Unassembled WGS sequence"/>
</dbReference>
<reference evidence="2 3" key="1">
    <citation type="submission" date="2019-09" db="EMBL/GenBank/DDBJ databases">
        <authorList>
            <person name="Chandra G."/>
            <person name="Truman W A."/>
        </authorList>
    </citation>
    <scope>NUCLEOTIDE SEQUENCE [LARGE SCALE GENOMIC DNA]</scope>
    <source>
        <strain evidence="2">PS833</strain>
    </source>
</reference>
<evidence type="ECO:0000313" key="3">
    <source>
        <dbReference type="Proteomes" id="UP000409037"/>
    </source>
</evidence>
<evidence type="ECO:0000313" key="2">
    <source>
        <dbReference type="EMBL" id="VVN75743.1"/>
    </source>
</evidence>
<protein>
    <submittedName>
        <fullName evidence="2">Uncharacterized protein</fullName>
    </submittedName>
</protein>
<dbReference type="EMBL" id="CABVHU010000001">
    <property type="protein sequence ID" value="VVN75743.1"/>
    <property type="molecule type" value="Genomic_DNA"/>
</dbReference>
<organism evidence="2 3">
    <name type="scientific">Pseudomonas fluorescens</name>
    <dbReference type="NCBI Taxonomy" id="294"/>
    <lineage>
        <taxon>Bacteria</taxon>
        <taxon>Pseudomonadati</taxon>
        <taxon>Pseudomonadota</taxon>
        <taxon>Gammaproteobacteria</taxon>
        <taxon>Pseudomonadales</taxon>
        <taxon>Pseudomonadaceae</taxon>
        <taxon>Pseudomonas</taxon>
    </lineage>
</organism>
<proteinExistence type="predicted"/>
<dbReference type="AlphaFoldDB" id="A0A5E7AMA7"/>
<evidence type="ECO:0000256" key="1">
    <source>
        <dbReference type="SAM" id="MobiDB-lite"/>
    </source>
</evidence>
<sequence>MDAKNLAVLMQLKELMSSKDVDELRSTEKSVSTVESRVPPQAPNDRKINRTGSPGRLDERAIYRGVYVGRTHYKALVEAVSSTGTANILQKLEALAFYLEKAPDDMGALKAFDRLSVASTEPARSEPRKRPTAKPSKLCSDIQIRAECCKCHNVYAVSFNSVPPSWECKSCIRLEKLSRQNEAQALVDRQYASGTDNKVRKIEMRIKSLKAILDSGNIENPRGLMIQISQLEKLLKLEKAHAISGFRKIRAHQVHGSYGSSK</sequence>